<accession>A0ACB9RM51</accession>
<name>A0ACB9RM51_9MYRT</name>
<evidence type="ECO:0000313" key="1">
    <source>
        <dbReference type="EMBL" id="KAI4379286.1"/>
    </source>
</evidence>
<reference evidence="2" key="1">
    <citation type="journal article" date="2023" name="Front. Plant Sci.">
        <title>Chromosomal-level genome assembly of Melastoma candidum provides insights into trichome evolution.</title>
        <authorList>
            <person name="Zhong Y."/>
            <person name="Wu W."/>
            <person name="Sun C."/>
            <person name="Zou P."/>
            <person name="Liu Y."/>
            <person name="Dai S."/>
            <person name="Zhou R."/>
        </authorList>
    </citation>
    <scope>NUCLEOTIDE SEQUENCE [LARGE SCALE GENOMIC DNA]</scope>
</reference>
<gene>
    <name evidence="1" type="ORF">MLD38_005604</name>
</gene>
<sequence>MYMWMARKFYPIEGIGILSNKSLVKISDDDIVSIHEQLLAVGRELVRQESPLILGNRSRLWNPEGTMKQRGKIIFTKYREVRMLLPSI</sequence>
<protein>
    <submittedName>
        <fullName evidence="1">Uncharacterized protein</fullName>
    </submittedName>
</protein>
<organism evidence="1 2">
    <name type="scientific">Melastoma candidum</name>
    <dbReference type="NCBI Taxonomy" id="119954"/>
    <lineage>
        <taxon>Eukaryota</taxon>
        <taxon>Viridiplantae</taxon>
        <taxon>Streptophyta</taxon>
        <taxon>Embryophyta</taxon>
        <taxon>Tracheophyta</taxon>
        <taxon>Spermatophyta</taxon>
        <taxon>Magnoliopsida</taxon>
        <taxon>eudicotyledons</taxon>
        <taxon>Gunneridae</taxon>
        <taxon>Pentapetalae</taxon>
        <taxon>rosids</taxon>
        <taxon>malvids</taxon>
        <taxon>Myrtales</taxon>
        <taxon>Melastomataceae</taxon>
        <taxon>Melastomatoideae</taxon>
        <taxon>Melastomateae</taxon>
        <taxon>Melastoma</taxon>
    </lineage>
</organism>
<dbReference type="Proteomes" id="UP001057402">
    <property type="component" value="Chromosome 3"/>
</dbReference>
<comment type="caution">
    <text evidence="1">The sequence shown here is derived from an EMBL/GenBank/DDBJ whole genome shotgun (WGS) entry which is preliminary data.</text>
</comment>
<dbReference type="EMBL" id="CM042882">
    <property type="protein sequence ID" value="KAI4379286.1"/>
    <property type="molecule type" value="Genomic_DNA"/>
</dbReference>
<proteinExistence type="predicted"/>
<keyword evidence="2" id="KW-1185">Reference proteome</keyword>
<evidence type="ECO:0000313" key="2">
    <source>
        <dbReference type="Proteomes" id="UP001057402"/>
    </source>
</evidence>